<accession>W9W9K7</accession>
<evidence type="ECO:0000313" key="7">
    <source>
        <dbReference type="EMBL" id="EXJ55239.1"/>
    </source>
</evidence>
<keyword evidence="8" id="KW-1185">Reference proteome</keyword>
<gene>
    <name evidence="7" type="ORF">A1O7_08165</name>
</gene>
<keyword evidence="4" id="KW-0560">Oxidoreductase</keyword>
<comment type="caution">
    <text evidence="7">The sequence shown here is derived from an EMBL/GenBank/DDBJ whole genome shotgun (WGS) entry which is preliminary data.</text>
</comment>
<dbReference type="RefSeq" id="XP_007760349.1">
    <property type="nucleotide sequence ID" value="XM_007762159.1"/>
</dbReference>
<dbReference type="SUPFAM" id="SSF56176">
    <property type="entry name" value="FAD-binding/transporter-associated domain-like"/>
    <property type="match status" value="1"/>
</dbReference>
<dbReference type="HOGENOM" id="CLU_024402_0_0_1"/>
<dbReference type="InterPro" id="IPR006094">
    <property type="entry name" value="Oxid_FAD_bind_N"/>
</dbReference>
<dbReference type="InterPro" id="IPR016171">
    <property type="entry name" value="Vanillyl_alc_oxidase_C-sub2"/>
</dbReference>
<evidence type="ECO:0000256" key="2">
    <source>
        <dbReference type="ARBA" id="ARBA00022630"/>
    </source>
</evidence>
<dbReference type="PROSITE" id="PS51387">
    <property type="entry name" value="FAD_PCMH"/>
    <property type="match status" value="1"/>
</dbReference>
<dbReference type="InterPro" id="IPR016164">
    <property type="entry name" value="FAD-linked_Oxase-like_C"/>
</dbReference>
<keyword evidence="3" id="KW-0274">FAD</keyword>
<dbReference type="InterPro" id="IPR004113">
    <property type="entry name" value="FAD-bd_oxidored_4_C"/>
</dbReference>
<feature type="domain" description="FAD-binding PCMH-type" evidence="6">
    <location>
        <begin position="94"/>
        <end position="297"/>
    </location>
</feature>
<dbReference type="InterPro" id="IPR016170">
    <property type="entry name" value="Cytok_DH_C_sf"/>
</dbReference>
<dbReference type="GO" id="GO:1903457">
    <property type="term" value="P:lactate catabolic process"/>
    <property type="evidence" value="ECO:0007669"/>
    <property type="project" value="TreeGrafter"/>
</dbReference>
<evidence type="ECO:0000256" key="4">
    <source>
        <dbReference type="ARBA" id="ARBA00023002"/>
    </source>
</evidence>
<protein>
    <recommendedName>
        <fullName evidence="6">FAD-binding PCMH-type domain-containing protein</fullName>
    </recommendedName>
</protein>
<dbReference type="InterPro" id="IPR036318">
    <property type="entry name" value="FAD-bd_PCMH-like_sf"/>
</dbReference>
<organism evidence="7 8">
    <name type="scientific">Cladophialophora yegresii CBS 114405</name>
    <dbReference type="NCBI Taxonomy" id="1182544"/>
    <lineage>
        <taxon>Eukaryota</taxon>
        <taxon>Fungi</taxon>
        <taxon>Dikarya</taxon>
        <taxon>Ascomycota</taxon>
        <taxon>Pezizomycotina</taxon>
        <taxon>Eurotiomycetes</taxon>
        <taxon>Chaetothyriomycetidae</taxon>
        <taxon>Chaetothyriales</taxon>
        <taxon>Herpotrichiellaceae</taxon>
        <taxon>Cladophialophora</taxon>
    </lineage>
</organism>
<dbReference type="EMBL" id="AMGW01000006">
    <property type="protein sequence ID" value="EXJ55239.1"/>
    <property type="molecule type" value="Genomic_DNA"/>
</dbReference>
<dbReference type="GO" id="GO:0004458">
    <property type="term" value="F:D-lactate dehydrogenase (cytochrome) activity"/>
    <property type="evidence" value="ECO:0007669"/>
    <property type="project" value="TreeGrafter"/>
</dbReference>
<dbReference type="AlphaFoldDB" id="W9W9K7"/>
<dbReference type="Proteomes" id="UP000019473">
    <property type="component" value="Unassembled WGS sequence"/>
</dbReference>
<dbReference type="VEuPathDB" id="FungiDB:A1O7_08165"/>
<dbReference type="Gene3D" id="1.10.45.10">
    <property type="entry name" value="Vanillyl-alcohol Oxidase, Chain A, domain 4"/>
    <property type="match status" value="1"/>
</dbReference>
<dbReference type="OrthoDB" id="5332616at2759"/>
<dbReference type="InterPro" id="IPR016166">
    <property type="entry name" value="FAD-bd_PCMH"/>
</dbReference>
<dbReference type="SUPFAM" id="SSF55103">
    <property type="entry name" value="FAD-linked oxidases, C-terminal domain"/>
    <property type="match status" value="1"/>
</dbReference>
<dbReference type="Gene3D" id="3.40.462.10">
    <property type="entry name" value="FAD-linked oxidases, C-terminal domain"/>
    <property type="match status" value="1"/>
</dbReference>
<dbReference type="PANTHER" id="PTHR11748">
    <property type="entry name" value="D-LACTATE DEHYDROGENASE"/>
    <property type="match status" value="1"/>
</dbReference>
<proteinExistence type="predicted"/>
<dbReference type="GO" id="GO:0008720">
    <property type="term" value="F:D-lactate dehydrogenase (NAD+) activity"/>
    <property type="evidence" value="ECO:0007669"/>
    <property type="project" value="TreeGrafter"/>
</dbReference>
<dbReference type="Gene3D" id="3.30.43.10">
    <property type="entry name" value="Uridine Diphospho-n-acetylenolpyruvylglucosamine Reductase, domain 2"/>
    <property type="match status" value="1"/>
</dbReference>
<dbReference type="STRING" id="1182544.W9W9K7"/>
<feature type="compositionally biased region" description="Low complexity" evidence="5">
    <location>
        <begin position="8"/>
        <end position="19"/>
    </location>
</feature>
<dbReference type="GO" id="GO:0071949">
    <property type="term" value="F:FAD binding"/>
    <property type="evidence" value="ECO:0007669"/>
    <property type="project" value="InterPro"/>
</dbReference>
<evidence type="ECO:0000256" key="3">
    <source>
        <dbReference type="ARBA" id="ARBA00022827"/>
    </source>
</evidence>
<name>W9W9K7_9EURO</name>
<dbReference type="GeneID" id="19182734"/>
<evidence type="ECO:0000259" key="6">
    <source>
        <dbReference type="PROSITE" id="PS51387"/>
    </source>
</evidence>
<dbReference type="Gene3D" id="3.30.465.10">
    <property type="match status" value="1"/>
</dbReference>
<dbReference type="Pfam" id="PF01565">
    <property type="entry name" value="FAD_binding_4"/>
    <property type="match status" value="1"/>
</dbReference>
<dbReference type="GO" id="GO:0005739">
    <property type="term" value="C:mitochondrion"/>
    <property type="evidence" value="ECO:0007669"/>
    <property type="project" value="TreeGrafter"/>
</dbReference>
<dbReference type="InterPro" id="IPR016167">
    <property type="entry name" value="FAD-bd_PCMH_sub1"/>
</dbReference>
<comment type="cofactor">
    <cofactor evidence="1">
        <name>FAD</name>
        <dbReference type="ChEBI" id="CHEBI:57692"/>
    </cofactor>
</comment>
<evidence type="ECO:0000256" key="5">
    <source>
        <dbReference type="SAM" id="MobiDB-lite"/>
    </source>
</evidence>
<dbReference type="InterPro" id="IPR016169">
    <property type="entry name" value="FAD-bd_PCMH_sub2"/>
</dbReference>
<reference evidence="7 8" key="1">
    <citation type="submission" date="2013-03" db="EMBL/GenBank/DDBJ databases">
        <title>The Genome Sequence of Cladophialophora yegresii CBS 114405.</title>
        <authorList>
            <consortium name="The Broad Institute Genomics Platform"/>
            <person name="Cuomo C."/>
            <person name="de Hoog S."/>
            <person name="Gorbushina A."/>
            <person name="Walker B."/>
            <person name="Young S.K."/>
            <person name="Zeng Q."/>
            <person name="Gargeya S."/>
            <person name="Fitzgerald M."/>
            <person name="Haas B."/>
            <person name="Abouelleil A."/>
            <person name="Allen A.W."/>
            <person name="Alvarado L."/>
            <person name="Arachchi H.M."/>
            <person name="Berlin A.M."/>
            <person name="Chapman S.B."/>
            <person name="Gainer-Dewar J."/>
            <person name="Goldberg J."/>
            <person name="Griggs A."/>
            <person name="Gujja S."/>
            <person name="Hansen M."/>
            <person name="Howarth C."/>
            <person name="Imamovic A."/>
            <person name="Ireland A."/>
            <person name="Larimer J."/>
            <person name="McCowan C."/>
            <person name="Murphy C."/>
            <person name="Pearson M."/>
            <person name="Poon T.W."/>
            <person name="Priest M."/>
            <person name="Roberts A."/>
            <person name="Saif S."/>
            <person name="Shea T."/>
            <person name="Sisk P."/>
            <person name="Sykes S."/>
            <person name="Wortman J."/>
            <person name="Nusbaum C."/>
            <person name="Birren B."/>
        </authorList>
    </citation>
    <scope>NUCLEOTIDE SEQUENCE [LARGE SCALE GENOMIC DNA]</scope>
    <source>
        <strain evidence="7 8">CBS 114405</strain>
    </source>
</reference>
<dbReference type="Pfam" id="PF02913">
    <property type="entry name" value="FAD-oxidase_C"/>
    <property type="match status" value="1"/>
</dbReference>
<evidence type="ECO:0000256" key="1">
    <source>
        <dbReference type="ARBA" id="ARBA00001974"/>
    </source>
</evidence>
<feature type="region of interest" description="Disordered" evidence="5">
    <location>
        <begin position="1"/>
        <end position="36"/>
    </location>
</feature>
<dbReference type="PANTHER" id="PTHR11748:SF114">
    <property type="entry name" value="ARYL-ALCOHOL OXIDASE VANILLYL-ALCOHOL OXIDASE (AFU_ORTHOLOGUE AFUA_3G09500)-RELATED"/>
    <property type="match status" value="1"/>
</dbReference>
<sequence length="587" mass="65316">MKEPQSFAPEPTTGGPTAPSAYRKPNGEAPPNAGDPLILPPGIDSQTFKSFTQRLADIVGQSNVTIISTDKELHQESYLDPSKAHDMFYVLEKQYFVSSAVVAPRDVADVQAIMRLCNEFEIPVWPFSIGRNVGYGGAGPRVPGSLGMDMGRHMNKILNVDVDGAYALVEPGVTFFDLHDYLVKNNLRDKLWIDVPDLGGGSVLGNTCERGVGYTPYGDHYMMHCGMEVVLPDGSLVRTGMGALPDPEADPNLPPHEQKPNKCWQLFNYGFGPYNDGIFTQSSLGVITKMGIWLMTNPGGYQSYLITMPRDEDLHQAIEIIRPLRVGMVLQNVPTLRHVLLDAAVMGDKSTYSDSKAPLTDTEIDAIAHKLNLGRWNFYGALYGPEPVRAVMWQVVKTAFGQIPGAKFYFPEDMPDNKVLQIRDGTLQGIPSVDELRWVDWLPNGGHLFFSPIAKVSGDDAVAQYKLTRRRSEEFGFDFIGTFVVGMREMHHIVCIVYDRRDADMRRRAHKLISTLVDDAAKQGWGEYRTHLALMDQIAATYSFNDHAQMKLNEKIKNALDPKGILAPGKNGVWPQTYDKVAWRVPV</sequence>
<keyword evidence="2" id="KW-0285">Flavoprotein</keyword>
<evidence type="ECO:0000313" key="8">
    <source>
        <dbReference type="Proteomes" id="UP000019473"/>
    </source>
</evidence>
<dbReference type="eggNOG" id="KOG1231">
    <property type="taxonomic scope" value="Eukaryota"/>
</dbReference>